<gene>
    <name evidence="10" type="ORF">HYH03_016575</name>
</gene>
<comment type="similarity">
    <text evidence="3">Belongs to the PIGC family.</text>
</comment>
<proteinExistence type="inferred from homology"/>
<evidence type="ECO:0000256" key="5">
    <source>
        <dbReference type="ARBA" id="ARBA00022692"/>
    </source>
</evidence>
<dbReference type="Proteomes" id="UP000612055">
    <property type="component" value="Unassembled WGS sequence"/>
</dbReference>
<feature type="compositionally biased region" description="Gly residues" evidence="8">
    <location>
        <begin position="44"/>
        <end position="55"/>
    </location>
</feature>
<comment type="subcellular location">
    <subcellularLocation>
        <location evidence="1">Membrane</location>
        <topology evidence="1">Multi-pass membrane protein</topology>
    </subcellularLocation>
</comment>
<comment type="pathway">
    <text evidence="2">Glycolipid biosynthesis; glycosylphosphatidylinositol-anchor biosynthesis.</text>
</comment>
<keyword evidence="11" id="KW-1185">Reference proteome</keyword>
<sequence>MDVADGRVPPASPASDPASAARRRRSQGTAHVPASAAASLSASQGGGPARAGGGSKALARAAEPGSDVEWEKVLWKRQPFPDTYTDETFLQQLVVNDSVPDRRFWPVVAASGAVTQQLSCVVALAAVALLLREGRLGAEQLLAACALLLALGYATCALLGRQLLGGSVARGARQCVLLVGGVYGLTPLLHSLTATVSTDSALALAVALSCAHLFLADYSFVNDVTDRLTGALSLAAGVLAAVLVAGRMRTEAEVFAHVLLSLELFLLSPYARRHVRRSSTAAHAGLTAAMAAAAAALLWPLSPPSTAAFLAAVAAVTLAVPTALVRGHRFKAKISGPWDEAAPHIPTELVFGPNAMFRIRVRGLQ</sequence>
<evidence type="ECO:0000256" key="7">
    <source>
        <dbReference type="ARBA" id="ARBA00023136"/>
    </source>
</evidence>
<dbReference type="GO" id="GO:0000506">
    <property type="term" value="C:glycosylphosphatidylinositol-N-acetylglucosaminyltransferase (GPI-GnT) complex"/>
    <property type="evidence" value="ECO:0007669"/>
    <property type="project" value="TreeGrafter"/>
</dbReference>
<dbReference type="PANTHER" id="PTHR12982:SF0">
    <property type="entry name" value="PHOSPHATIDYLINOSITOL N-ACETYLGLUCOSAMINYLTRANSFERASE SUBUNIT C"/>
    <property type="match status" value="1"/>
</dbReference>
<feature type="transmembrane region" description="Helical" evidence="9">
    <location>
        <begin position="171"/>
        <end position="189"/>
    </location>
</feature>
<comment type="caution">
    <text evidence="10">The sequence shown here is derived from an EMBL/GenBank/DDBJ whole genome shotgun (WGS) entry which is preliminary data.</text>
</comment>
<dbReference type="PANTHER" id="PTHR12982">
    <property type="entry name" value="PHOSPHATIDYLINOSITOL GLYCAN, CLASS C"/>
    <property type="match status" value="1"/>
</dbReference>
<keyword evidence="7 9" id="KW-0472">Membrane</keyword>
<dbReference type="InterPro" id="IPR009450">
    <property type="entry name" value="Plno_GlcNAc_GPI2"/>
</dbReference>
<feature type="transmembrane region" description="Helical" evidence="9">
    <location>
        <begin position="228"/>
        <end position="248"/>
    </location>
</feature>
<dbReference type="EMBL" id="JAEHOE010000146">
    <property type="protein sequence ID" value="KAG2484621.1"/>
    <property type="molecule type" value="Genomic_DNA"/>
</dbReference>
<dbReference type="Pfam" id="PF06432">
    <property type="entry name" value="GPI2"/>
    <property type="match status" value="1"/>
</dbReference>
<evidence type="ECO:0000313" key="10">
    <source>
        <dbReference type="EMBL" id="KAG2484621.1"/>
    </source>
</evidence>
<protein>
    <recommendedName>
        <fullName evidence="12">Phosphatidylinositol N-acetylglucosaminyltransferase subunit C</fullName>
    </recommendedName>
</protein>
<dbReference type="AlphaFoldDB" id="A0A835XIW0"/>
<evidence type="ECO:0000256" key="1">
    <source>
        <dbReference type="ARBA" id="ARBA00004141"/>
    </source>
</evidence>
<evidence type="ECO:0008006" key="12">
    <source>
        <dbReference type="Google" id="ProtNLM"/>
    </source>
</evidence>
<name>A0A835XIW0_9CHLO</name>
<dbReference type="GO" id="GO:0006506">
    <property type="term" value="P:GPI anchor biosynthetic process"/>
    <property type="evidence" value="ECO:0007669"/>
    <property type="project" value="UniProtKB-UniPathway"/>
</dbReference>
<dbReference type="OrthoDB" id="196709at2759"/>
<feature type="compositionally biased region" description="Low complexity" evidence="8">
    <location>
        <begin position="34"/>
        <end position="43"/>
    </location>
</feature>
<feature type="transmembrane region" description="Helical" evidence="9">
    <location>
        <begin position="283"/>
        <end position="301"/>
    </location>
</feature>
<evidence type="ECO:0000256" key="6">
    <source>
        <dbReference type="ARBA" id="ARBA00022989"/>
    </source>
</evidence>
<keyword evidence="5 9" id="KW-0812">Transmembrane</keyword>
<organism evidence="10 11">
    <name type="scientific">Edaphochlamys debaryana</name>
    <dbReference type="NCBI Taxonomy" id="47281"/>
    <lineage>
        <taxon>Eukaryota</taxon>
        <taxon>Viridiplantae</taxon>
        <taxon>Chlorophyta</taxon>
        <taxon>core chlorophytes</taxon>
        <taxon>Chlorophyceae</taxon>
        <taxon>CS clade</taxon>
        <taxon>Chlamydomonadales</taxon>
        <taxon>Chlamydomonadales incertae sedis</taxon>
        <taxon>Edaphochlamys</taxon>
    </lineage>
</organism>
<keyword evidence="6 9" id="KW-1133">Transmembrane helix</keyword>
<evidence type="ECO:0000256" key="8">
    <source>
        <dbReference type="SAM" id="MobiDB-lite"/>
    </source>
</evidence>
<feature type="transmembrane region" description="Helical" evidence="9">
    <location>
        <begin position="307"/>
        <end position="325"/>
    </location>
</feature>
<evidence type="ECO:0000256" key="4">
    <source>
        <dbReference type="ARBA" id="ARBA00022502"/>
    </source>
</evidence>
<evidence type="ECO:0000256" key="3">
    <source>
        <dbReference type="ARBA" id="ARBA00008321"/>
    </source>
</evidence>
<reference evidence="10" key="1">
    <citation type="journal article" date="2020" name="bioRxiv">
        <title>Comparative genomics of Chlamydomonas.</title>
        <authorList>
            <person name="Craig R.J."/>
            <person name="Hasan A.R."/>
            <person name="Ness R.W."/>
            <person name="Keightley P.D."/>
        </authorList>
    </citation>
    <scope>NUCLEOTIDE SEQUENCE</scope>
    <source>
        <strain evidence="10">CCAP 11/70</strain>
    </source>
</reference>
<feature type="transmembrane region" description="Helical" evidence="9">
    <location>
        <begin position="141"/>
        <end position="159"/>
    </location>
</feature>
<feature type="transmembrane region" description="Helical" evidence="9">
    <location>
        <begin position="104"/>
        <end position="129"/>
    </location>
</feature>
<dbReference type="UniPathway" id="UPA00196"/>
<accession>A0A835XIW0</accession>
<evidence type="ECO:0000256" key="2">
    <source>
        <dbReference type="ARBA" id="ARBA00004687"/>
    </source>
</evidence>
<keyword evidence="4" id="KW-0337">GPI-anchor biosynthesis</keyword>
<evidence type="ECO:0000256" key="9">
    <source>
        <dbReference type="SAM" id="Phobius"/>
    </source>
</evidence>
<feature type="region of interest" description="Disordered" evidence="8">
    <location>
        <begin position="1"/>
        <end position="60"/>
    </location>
</feature>
<evidence type="ECO:0000313" key="11">
    <source>
        <dbReference type="Proteomes" id="UP000612055"/>
    </source>
</evidence>